<evidence type="ECO:0000313" key="4">
    <source>
        <dbReference type="Proteomes" id="UP000050413"/>
    </source>
</evidence>
<dbReference type="Proteomes" id="UP000182045">
    <property type="component" value="Unassembled WGS sequence"/>
</dbReference>
<proteinExistence type="predicted"/>
<evidence type="ECO:0000313" key="5">
    <source>
        <dbReference type="Proteomes" id="UP000182045"/>
    </source>
</evidence>
<dbReference type="Gene3D" id="3.30.420.40">
    <property type="match status" value="2"/>
</dbReference>
<dbReference type="InterPro" id="IPR052519">
    <property type="entry name" value="Euk-type_GlcNAc_Kinase"/>
</dbReference>
<comment type="caution">
    <text evidence="3">The sequence shown here is derived from an EMBL/GenBank/DDBJ whole genome shotgun (WGS) entry which is preliminary data.</text>
</comment>
<accession>A0A0P7WU55</accession>
<reference evidence="3 4" key="1">
    <citation type="submission" date="2015-09" db="EMBL/GenBank/DDBJ databases">
        <title>Identification and resolution of microdiversity through metagenomic sequencing of parallel consortia.</title>
        <authorList>
            <person name="Nelson W.C."/>
            <person name="Romine M.F."/>
            <person name="Lindemann S.R."/>
        </authorList>
    </citation>
    <scope>NUCLEOTIDE SEQUENCE [LARGE SCALE GENOMIC DNA]</scope>
    <source>
        <strain evidence="3">HL-91</strain>
    </source>
</reference>
<organism evidence="3 4">
    <name type="scientific">Roseibaca calidilacus</name>
    <dbReference type="NCBI Taxonomy" id="1666912"/>
    <lineage>
        <taxon>Bacteria</taxon>
        <taxon>Pseudomonadati</taxon>
        <taxon>Pseudomonadota</taxon>
        <taxon>Alphaproteobacteria</taxon>
        <taxon>Rhodobacterales</taxon>
        <taxon>Paracoccaceae</taxon>
        <taxon>Roseinatronobacter</taxon>
    </lineage>
</organism>
<dbReference type="EMBL" id="FBYC01000004">
    <property type="protein sequence ID" value="CUX83248.1"/>
    <property type="molecule type" value="Genomic_DNA"/>
</dbReference>
<dbReference type="AlphaFoldDB" id="A0A0P7WU55"/>
<dbReference type="InterPro" id="IPR002731">
    <property type="entry name" value="ATPase_BadF"/>
</dbReference>
<evidence type="ECO:0000313" key="3">
    <source>
        <dbReference type="EMBL" id="KPP94570.1"/>
    </source>
</evidence>
<keyword evidence="3" id="KW-0808">Transferase</keyword>
<feature type="domain" description="ATPase BadF/BadG/BcrA/BcrD type" evidence="1">
    <location>
        <begin position="5"/>
        <end position="249"/>
    </location>
</feature>
<evidence type="ECO:0000313" key="2">
    <source>
        <dbReference type="EMBL" id="CUX83248.1"/>
    </source>
</evidence>
<dbReference type="PANTHER" id="PTHR43190:SF3">
    <property type="entry name" value="N-ACETYL-D-GLUCOSAMINE KINASE"/>
    <property type="match status" value="1"/>
</dbReference>
<protein>
    <submittedName>
        <fullName evidence="2 3">Glucosamine kinase</fullName>
    </submittedName>
</protein>
<dbReference type="PANTHER" id="PTHR43190">
    <property type="entry name" value="N-ACETYL-D-GLUCOSAMINE KINASE"/>
    <property type="match status" value="1"/>
</dbReference>
<sequence length="294" mass="30039">MTLLIGLDGGGTGSRARALRNGRAAGDVMEGGSANIHSDPAGATQRIADLLARVRKAAGHDDPTDPDLHIVLGLAGASESGAAARLTAALPYRNVTVLGDVDISLSGAFQDDDGIVMAVGTGSVLARQANGQMQRVGGYGFALGDEAGGAWLGRRALAMALHVRDGLVDDAPLARTIWARFETLAALLDFISTARPSDYAAIAPQVVAQDSSGCPLAQAILDEGCDYLLRAIRHLQAGDSAVPVAATGGLGPLLLERIARKASPALTVTTPKGTALDGALWRARQLAATKGPKA</sequence>
<dbReference type="Pfam" id="PF01869">
    <property type="entry name" value="BcrAD_BadFG"/>
    <property type="match status" value="1"/>
</dbReference>
<dbReference type="SUPFAM" id="SSF53067">
    <property type="entry name" value="Actin-like ATPase domain"/>
    <property type="match status" value="2"/>
</dbReference>
<evidence type="ECO:0000259" key="1">
    <source>
        <dbReference type="Pfam" id="PF01869"/>
    </source>
</evidence>
<dbReference type="GO" id="GO:0016301">
    <property type="term" value="F:kinase activity"/>
    <property type="evidence" value="ECO:0007669"/>
    <property type="project" value="UniProtKB-KW"/>
</dbReference>
<gene>
    <name evidence="2" type="ORF">Ga0058931_2867</name>
    <name evidence="3" type="ORF">HLUCCA05_12170</name>
</gene>
<dbReference type="EMBL" id="LJSG01000005">
    <property type="protein sequence ID" value="KPP94570.1"/>
    <property type="molecule type" value="Genomic_DNA"/>
</dbReference>
<keyword evidence="5" id="KW-1185">Reference proteome</keyword>
<name>A0A0P7WU55_9RHOB</name>
<dbReference type="InterPro" id="IPR043129">
    <property type="entry name" value="ATPase_NBD"/>
</dbReference>
<dbReference type="Proteomes" id="UP000050413">
    <property type="component" value="Unassembled WGS sequence"/>
</dbReference>
<dbReference type="STRING" id="1666912.Ga0058931_2867"/>
<keyword evidence="3" id="KW-0418">Kinase</keyword>
<reference evidence="2 5" key="2">
    <citation type="submission" date="2016-01" db="EMBL/GenBank/DDBJ databases">
        <authorList>
            <person name="Varghese N."/>
        </authorList>
    </citation>
    <scope>NUCLEOTIDE SEQUENCE [LARGE SCALE GENOMIC DNA]</scope>
    <source>
        <strain evidence="2 5">HL-91</strain>
    </source>
</reference>
<dbReference type="CDD" id="cd24082">
    <property type="entry name" value="ASKHA_NBD_GspK-like"/>
    <property type="match status" value="1"/>
</dbReference>